<evidence type="ECO:0000256" key="9">
    <source>
        <dbReference type="ARBA" id="ARBA00047851"/>
    </source>
</evidence>
<proteinExistence type="inferred from homology"/>
<keyword evidence="6 12" id="KW-0784">Thiamine biosynthesis</keyword>
<evidence type="ECO:0000256" key="13">
    <source>
        <dbReference type="RuleBase" id="RU004253"/>
    </source>
</evidence>
<evidence type="ECO:0000256" key="6">
    <source>
        <dbReference type="ARBA" id="ARBA00022977"/>
    </source>
</evidence>
<feature type="region of interest" description="Disordered" evidence="14">
    <location>
        <begin position="195"/>
        <end position="300"/>
    </location>
</feature>
<comment type="catalytic activity">
    <reaction evidence="8 12">
        <text>4-methyl-5-(2-phosphooxyethyl)-thiazole + 4-amino-2-methyl-5-(diphosphooxymethyl)pyrimidine + H(+) = thiamine phosphate + diphosphate</text>
        <dbReference type="Rhea" id="RHEA:22328"/>
        <dbReference type="ChEBI" id="CHEBI:15378"/>
        <dbReference type="ChEBI" id="CHEBI:33019"/>
        <dbReference type="ChEBI" id="CHEBI:37575"/>
        <dbReference type="ChEBI" id="CHEBI:57841"/>
        <dbReference type="ChEBI" id="CHEBI:58296"/>
        <dbReference type="EC" id="2.5.1.3"/>
    </reaction>
</comment>
<dbReference type="NCBIfam" id="NF000734">
    <property type="entry name" value="PRK00043.1-5"/>
    <property type="match status" value="1"/>
</dbReference>
<evidence type="ECO:0000259" key="15">
    <source>
        <dbReference type="Pfam" id="PF02581"/>
    </source>
</evidence>
<keyword evidence="3 12" id="KW-0808">Transferase</keyword>
<dbReference type="GO" id="GO:0046872">
    <property type="term" value="F:metal ion binding"/>
    <property type="evidence" value="ECO:0007669"/>
    <property type="project" value="UniProtKB-KW"/>
</dbReference>
<comment type="catalytic activity">
    <reaction evidence="11">
        <text>[ThiS sulfur-carrier protein]-C-terminal-Gly-aminoethanethioate + 2-iminoacetate + 1-deoxy-D-xylulose 5-phosphate = [ThiS sulfur-carrier protein]-C-terminal Gly-Gly + 2-[(2R,5Z)-2-carboxy-4-methylthiazol-5(2H)-ylidene]ethyl phosphate + 2 H2O + H(+)</text>
        <dbReference type="Rhea" id="RHEA:26297"/>
        <dbReference type="Rhea" id="RHEA-COMP:12909"/>
        <dbReference type="Rhea" id="RHEA-COMP:19908"/>
        <dbReference type="ChEBI" id="CHEBI:15377"/>
        <dbReference type="ChEBI" id="CHEBI:15378"/>
        <dbReference type="ChEBI" id="CHEBI:57792"/>
        <dbReference type="ChEBI" id="CHEBI:62899"/>
        <dbReference type="ChEBI" id="CHEBI:77846"/>
        <dbReference type="ChEBI" id="CHEBI:90778"/>
        <dbReference type="ChEBI" id="CHEBI:232372"/>
        <dbReference type="EC" id="2.8.1.10"/>
    </reaction>
</comment>
<dbReference type="AlphaFoldDB" id="A0A1E3H538"/>
<evidence type="ECO:0000256" key="5">
    <source>
        <dbReference type="ARBA" id="ARBA00022842"/>
    </source>
</evidence>
<dbReference type="PANTHER" id="PTHR34266">
    <property type="entry name" value="THIAZOLE SYNTHASE"/>
    <property type="match status" value="1"/>
</dbReference>
<comment type="catalytic activity">
    <reaction evidence="10 12">
        <text>2-[(2R,5Z)-2-carboxy-4-methylthiazol-5(2H)-ylidene]ethyl phosphate + 4-amino-2-methyl-5-(diphosphooxymethyl)pyrimidine + 2 H(+) = thiamine phosphate + CO2 + diphosphate</text>
        <dbReference type="Rhea" id="RHEA:47844"/>
        <dbReference type="ChEBI" id="CHEBI:15378"/>
        <dbReference type="ChEBI" id="CHEBI:16526"/>
        <dbReference type="ChEBI" id="CHEBI:33019"/>
        <dbReference type="ChEBI" id="CHEBI:37575"/>
        <dbReference type="ChEBI" id="CHEBI:57841"/>
        <dbReference type="ChEBI" id="CHEBI:62899"/>
        <dbReference type="EC" id="2.5.1.3"/>
    </reaction>
</comment>
<reference evidence="17 18" key="1">
    <citation type="submission" date="2016-07" db="EMBL/GenBank/DDBJ databases">
        <title>Draft Genome Sequence of Methylobrevis pamukkalensis PK2.</title>
        <authorList>
            <person name="Vasilenko O.V."/>
            <person name="Doronina N.V."/>
            <person name="Shmareva M.N."/>
            <person name="Tarlachkov S.V."/>
            <person name="Mustakhimov I."/>
            <person name="Trotsenko Y.A."/>
        </authorList>
    </citation>
    <scope>NUCLEOTIDE SEQUENCE [LARGE SCALE GENOMIC DNA]</scope>
    <source>
        <strain evidence="17 18">PK2</strain>
    </source>
</reference>
<evidence type="ECO:0000256" key="10">
    <source>
        <dbReference type="ARBA" id="ARBA00047883"/>
    </source>
</evidence>
<feature type="compositionally biased region" description="Basic residues" evidence="14">
    <location>
        <begin position="252"/>
        <end position="262"/>
    </location>
</feature>
<name>A0A1E3H538_9HYPH</name>
<dbReference type="GO" id="GO:0004789">
    <property type="term" value="F:thiamine-phosphate diphosphorylase activity"/>
    <property type="evidence" value="ECO:0007669"/>
    <property type="project" value="UniProtKB-EC"/>
</dbReference>
<keyword evidence="5" id="KW-0460">Magnesium</keyword>
<dbReference type="InterPro" id="IPR008867">
    <property type="entry name" value="ThiG"/>
</dbReference>
<dbReference type="GO" id="GO:0009229">
    <property type="term" value="P:thiamine diphosphate biosynthetic process"/>
    <property type="evidence" value="ECO:0007669"/>
    <property type="project" value="UniProtKB-UniPathway"/>
</dbReference>
<dbReference type="UniPathway" id="UPA00060">
    <property type="reaction ID" value="UER00141"/>
</dbReference>
<evidence type="ECO:0000256" key="1">
    <source>
        <dbReference type="ARBA" id="ARBA00002834"/>
    </source>
</evidence>
<feature type="domain" description="Thiamine phosphate synthase/TenI" evidence="15">
    <location>
        <begin position="315"/>
        <end position="482"/>
    </location>
</feature>
<comment type="caution">
    <text evidence="17">The sequence shown here is derived from an EMBL/GenBank/DDBJ whole genome shotgun (WGS) entry which is preliminary data.</text>
</comment>
<comment type="similarity">
    <text evidence="12">Belongs to the thiamine-phosphate synthase family.</text>
</comment>
<dbReference type="Proteomes" id="UP000094622">
    <property type="component" value="Unassembled WGS sequence"/>
</dbReference>
<evidence type="ECO:0000256" key="12">
    <source>
        <dbReference type="RuleBase" id="RU003826"/>
    </source>
</evidence>
<dbReference type="NCBIfam" id="TIGR00693">
    <property type="entry name" value="thiE"/>
    <property type="match status" value="1"/>
</dbReference>
<evidence type="ECO:0000259" key="16">
    <source>
        <dbReference type="Pfam" id="PF05690"/>
    </source>
</evidence>
<dbReference type="InterPro" id="IPR022998">
    <property type="entry name" value="ThiamineP_synth_TenI"/>
</dbReference>
<comment type="catalytic activity">
    <reaction evidence="9 12">
        <text>2-(2-carboxy-4-methylthiazol-5-yl)ethyl phosphate + 4-amino-2-methyl-5-(diphosphooxymethyl)pyrimidine + 2 H(+) = thiamine phosphate + CO2 + diphosphate</text>
        <dbReference type="Rhea" id="RHEA:47848"/>
        <dbReference type="ChEBI" id="CHEBI:15378"/>
        <dbReference type="ChEBI" id="CHEBI:16526"/>
        <dbReference type="ChEBI" id="CHEBI:33019"/>
        <dbReference type="ChEBI" id="CHEBI:37575"/>
        <dbReference type="ChEBI" id="CHEBI:57841"/>
        <dbReference type="ChEBI" id="CHEBI:62890"/>
        <dbReference type="EC" id="2.5.1.3"/>
    </reaction>
</comment>
<organism evidence="17 18">
    <name type="scientific">Methylobrevis pamukkalensis</name>
    <dbReference type="NCBI Taxonomy" id="1439726"/>
    <lineage>
        <taxon>Bacteria</taxon>
        <taxon>Pseudomonadati</taxon>
        <taxon>Pseudomonadota</taxon>
        <taxon>Alphaproteobacteria</taxon>
        <taxon>Hyphomicrobiales</taxon>
        <taxon>Pleomorphomonadaceae</taxon>
        <taxon>Methylobrevis</taxon>
    </lineage>
</organism>
<evidence type="ECO:0000256" key="3">
    <source>
        <dbReference type="ARBA" id="ARBA00022679"/>
    </source>
</evidence>
<dbReference type="GO" id="GO:1990107">
    <property type="term" value="F:thiazole synthase activity"/>
    <property type="evidence" value="ECO:0007669"/>
    <property type="project" value="UniProtKB-EC"/>
</dbReference>
<dbReference type="InterPro" id="IPR034291">
    <property type="entry name" value="TMP_synthase"/>
</dbReference>
<dbReference type="InterPro" id="IPR013785">
    <property type="entry name" value="Aldolase_TIM"/>
</dbReference>
<dbReference type="InterPro" id="IPR036206">
    <property type="entry name" value="ThiamineP_synth_sf"/>
</dbReference>
<evidence type="ECO:0000313" key="18">
    <source>
        <dbReference type="Proteomes" id="UP000094622"/>
    </source>
</evidence>
<evidence type="ECO:0000256" key="7">
    <source>
        <dbReference type="ARBA" id="ARBA00023270"/>
    </source>
</evidence>
<dbReference type="EC" id="2.5.1.3" evidence="12"/>
<dbReference type="EMBL" id="MCRJ01000021">
    <property type="protein sequence ID" value="ODN71434.1"/>
    <property type="molecule type" value="Genomic_DNA"/>
</dbReference>
<keyword evidence="18" id="KW-1185">Reference proteome</keyword>
<sequence length="510" mass="55463">MTTEDTLDLYGTKVRSRFLLGTARYPSPDHLRRAVERSGAEIVTVSLRRESTGGDKAGHAFWQLVRDLGVKVLPNTAGCHGAREAIKTALMAREVFGTPWIKLEVIGDDATLQPDPFGLVEAARELCAQGFEVFPYMTDDLVLADRLLEAGCKVLMPWGSPIGSGRGLNNPYALGLLRAHVPGVPLIVAPASARRATRRRRWNSATTASCSTPRWRRRAIPRRWPMPSGGRSRPAASASSPASWSSTTSPMPRRRCSARRSRPSQGEAGGPRVVTSSSPARGGARKQGGPESARSEDQETRPVTDLDRFYLIVDRTDWLPRFLPLGLKFVQMRLKDRPEEAVRAEIAEAVALCRAAGCTLVVNDHWQAAIDLGAPWVHLGQEDLVEADVAAIRKYGLKLGISTHSDEELETALSVQPDYVALGPVYETTLKVMPWKPQGLDRVARWKAKIDIPLVGIGGITLERAPGVFAAGADSVAVVSDVLAAASPEARLTQWLGARGTWTRDQARAS</sequence>
<evidence type="ECO:0000256" key="8">
    <source>
        <dbReference type="ARBA" id="ARBA00047334"/>
    </source>
</evidence>
<comment type="function">
    <text evidence="1">Catalyzes the rearrangement of 1-deoxy-D-xylulose 5-phosphate (DXP) to produce the thiazole phosphate moiety of thiamine. Sulfur is provided by the thiocarboxylate moiety of the carrier protein ThiS. In vitro, sulfur can be provided by H(2)S.</text>
</comment>
<dbReference type="PATRIC" id="fig|1439726.3.peg.1272"/>
<evidence type="ECO:0000256" key="14">
    <source>
        <dbReference type="SAM" id="MobiDB-lite"/>
    </source>
</evidence>
<dbReference type="SUPFAM" id="SSF110399">
    <property type="entry name" value="ThiG-like"/>
    <property type="match status" value="1"/>
</dbReference>
<dbReference type="InterPro" id="IPR033983">
    <property type="entry name" value="Thiazole_synthase_ThiG"/>
</dbReference>
<accession>A0A1E3H538</accession>
<evidence type="ECO:0000313" key="17">
    <source>
        <dbReference type="EMBL" id="ODN71434.1"/>
    </source>
</evidence>
<dbReference type="Gene3D" id="3.20.20.70">
    <property type="entry name" value="Aldolase class I"/>
    <property type="match status" value="2"/>
</dbReference>
<evidence type="ECO:0000256" key="2">
    <source>
        <dbReference type="ARBA" id="ARBA00005165"/>
    </source>
</evidence>
<comment type="pathway">
    <text evidence="2 13">Cofactor biosynthesis; thiamine diphosphate biosynthesis; thiamine phosphate from 4-amino-2-methyl-5-diphosphomethylpyrimidine and 4-methyl-5-(2-phosphoethyl)-thiazole: step 1/1.</text>
</comment>
<gene>
    <name evidence="17" type="primary">thiE</name>
    <name evidence="17" type="ORF">A6302_01211</name>
</gene>
<evidence type="ECO:0000256" key="11">
    <source>
        <dbReference type="ARBA" id="ARBA00049897"/>
    </source>
</evidence>
<dbReference type="PANTHER" id="PTHR34266:SF2">
    <property type="entry name" value="THIAZOLE SYNTHASE"/>
    <property type="match status" value="1"/>
</dbReference>
<evidence type="ECO:0000256" key="4">
    <source>
        <dbReference type="ARBA" id="ARBA00022723"/>
    </source>
</evidence>
<dbReference type="SUPFAM" id="SSF51391">
    <property type="entry name" value="Thiamin phosphate synthase"/>
    <property type="match status" value="1"/>
</dbReference>
<dbReference type="CDD" id="cd00564">
    <property type="entry name" value="TMP_TenI"/>
    <property type="match status" value="1"/>
</dbReference>
<dbReference type="Pfam" id="PF05690">
    <property type="entry name" value="ThiG"/>
    <property type="match status" value="1"/>
</dbReference>
<keyword evidence="7" id="KW-0704">Schiff base</keyword>
<protein>
    <recommendedName>
        <fullName evidence="12">Thiamine-phosphate synthase</fullName>
        <ecNumber evidence="12">2.5.1.3</ecNumber>
    </recommendedName>
    <alternativeName>
        <fullName evidence="12">Thiamine-phosphate pyrophosphorylase</fullName>
    </alternativeName>
</protein>
<feature type="domain" description="Thiazole synthase ThiG" evidence="16">
    <location>
        <begin position="9"/>
        <end position="188"/>
    </location>
</feature>
<dbReference type="Pfam" id="PF02581">
    <property type="entry name" value="TMP-TENI"/>
    <property type="match status" value="1"/>
</dbReference>
<keyword evidence="4" id="KW-0479">Metal-binding</keyword>
<feature type="compositionally biased region" description="Low complexity" evidence="14">
    <location>
        <begin position="222"/>
        <end position="251"/>
    </location>
</feature>